<gene>
    <name evidence="1" type="ORF">DPEC_G00155860</name>
</gene>
<keyword evidence="2" id="KW-1185">Reference proteome</keyword>
<organism evidence="1 2">
    <name type="scientific">Dallia pectoralis</name>
    <name type="common">Alaska blackfish</name>
    <dbReference type="NCBI Taxonomy" id="75939"/>
    <lineage>
        <taxon>Eukaryota</taxon>
        <taxon>Metazoa</taxon>
        <taxon>Chordata</taxon>
        <taxon>Craniata</taxon>
        <taxon>Vertebrata</taxon>
        <taxon>Euteleostomi</taxon>
        <taxon>Actinopterygii</taxon>
        <taxon>Neopterygii</taxon>
        <taxon>Teleostei</taxon>
        <taxon>Protacanthopterygii</taxon>
        <taxon>Esociformes</taxon>
        <taxon>Umbridae</taxon>
        <taxon>Dallia</taxon>
    </lineage>
</organism>
<name>A0ACC2GKI1_DALPE</name>
<accession>A0ACC2GKI1</accession>
<dbReference type="Proteomes" id="UP001157502">
    <property type="component" value="Chromosome 12"/>
</dbReference>
<comment type="caution">
    <text evidence="1">The sequence shown here is derived from an EMBL/GenBank/DDBJ whole genome shotgun (WGS) entry which is preliminary data.</text>
</comment>
<proteinExistence type="predicted"/>
<protein>
    <submittedName>
        <fullName evidence="1">Uncharacterized protein</fullName>
    </submittedName>
</protein>
<evidence type="ECO:0000313" key="2">
    <source>
        <dbReference type="Proteomes" id="UP001157502"/>
    </source>
</evidence>
<dbReference type="EMBL" id="CM055739">
    <property type="protein sequence ID" value="KAJ8004156.1"/>
    <property type="molecule type" value="Genomic_DNA"/>
</dbReference>
<reference evidence="1" key="1">
    <citation type="submission" date="2021-05" db="EMBL/GenBank/DDBJ databases">
        <authorList>
            <person name="Pan Q."/>
            <person name="Jouanno E."/>
            <person name="Zahm M."/>
            <person name="Klopp C."/>
            <person name="Cabau C."/>
            <person name="Louis A."/>
            <person name="Berthelot C."/>
            <person name="Parey E."/>
            <person name="Roest Crollius H."/>
            <person name="Montfort J."/>
            <person name="Robinson-Rechavi M."/>
            <person name="Bouchez O."/>
            <person name="Lampietro C."/>
            <person name="Lopez Roques C."/>
            <person name="Donnadieu C."/>
            <person name="Postlethwait J."/>
            <person name="Bobe J."/>
            <person name="Dillon D."/>
            <person name="Chandos A."/>
            <person name="von Hippel F."/>
            <person name="Guiguen Y."/>
        </authorList>
    </citation>
    <scope>NUCLEOTIDE SEQUENCE</scope>
    <source>
        <strain evidence="1">YG-Jan2019</strain>
    </source>
</reference>
<evidence type="ECO:0000313" key="1">
    <source>
        <dbReference type="EMBL" id="KAJ8004156.1"/>
    </source>
</evidence>
<sequence>MGSNYLWCLTSLPYSILVWVLILWGVHGNDDGSQCYSEIRVKRNTVQKASPGDNVEINCTVTLCPNSPPVLWKKVNEPSWDPVNRTDHVEINVKKMNNSETSFLIFKNISTNDSGLYRCIFQNAVGHAINVTVSESVEDTTIVIQKNETNATSSQTDSLLKQQLHYVYITVGIVGFVIVIITITMLLIRGCKGVCPFKQSKKEKQPECQYTVIPMTQQVSPRPNPRPHQSQSPQPHHAQVTRNPDLIYDNAPAKGPRVQDAANQVSVPVDSDCTYGNMTAKEEEGGITYAALNHPVRPRSTPRSKELQEECSEYAAIRVS</sequence>